<accession>A0A923RV87</accession>
<organism evidence="1 2">
    <name type="scientific">Agathobaculum faecis</name>
    <dbReference type="NCBI Taxonomy" id="2763013"/>
    <lineage>
        <taxon>Bacteria</taxon>
        <taxon>Bacillati</taxon>
        <taxon>Bacillota</taxon>
        <taxon>Clostridia</taxon>
        <taxon>Eubacteriales</taxon>
        <taxon>Butyricicoccaceae</taxon>
        <taxon>Agathobaculum</taxon>
    </lineage>
</organism>
<protein>
    <submittedName>
        <fullName evidence="1">FeoB-associated Cys-rich membrane protein</fullName>
    </submittedName>
</protein>
<dbReference type="RefSeq" id="WP_082397256.1">
    <property type="nucleotide sequence ID" value="NZ_JACOPL010000003.1"/>
</dbReference>
<dbReference type="EMBL" id="JACOPL010000003">
    <property type="protein sequence ID" value="MBC5724767.1"/>
    <property type="molecule type" value="Genomic_DNA"/>
</dbReference>
<evidence type="ECO:0000313" key="2">
    <source>
        <dbReference type="Proteomes" id="UP000606499"/>
    </source>
</evidence>
<comment type="caution">
    <text evidence="1">The sequence shown here is derived from an EMBL/GenBank/DDBJ whole genome shotgun (WGS) entry which is preliminary data.</text>
</comment>
<dbReference type="Proteomes" id="UP000606499">
    <property type="component" value="Unassembled WGS sequence"/>
</dbReference>
<dbReference type="Pfam" id="PF12669">
    <property type="entry name" value="FeoB_associated"/>
    <property type="match status" value="1"/>
</dbReference>
<gene>
    <name evidence="1" type="ORF">H8S45_04740</name>
</gene>
<dbReference type="AlphaFoldDB" id="A0A923RV87"/>
<proteinExistence type="predicted"/>
<evidence type="ECO:0000313" key="1">
    <source>
        <dbReference type="EMBL" id="MBC5724767.1"/>
    </source>
</evidence>
<reference evidence="1" key="1">
    <citation type="submission" date="2020-08" db="EMBL/GenBank/DDBJ databases">
        <title>Genome public.</title>
        <authorList>
            <person name="Liu C."/>
            <person name="Sun Q."/>
        </authorList>
    </citation>
    <scope>NUCLEOTIDE SEQUENCE</scope>
    <source>
        <strain evidence="1">NSJ-28</strain>
    </source>
</reference>
<name>A0A923RV87_9FIRM</name>
<keyword evidence="2" id="KW-1185">Reference proteome</keyword>
<sequence length="55" mass="5501">MLSIVSNLVVGALVAAAIFFAARSVYRQFQSGGCSGCSGGCGKCSGGSCHCEPKK</sequence>